<dbReference type="InterPro" id="IPR001245">
    <property type="entry name" value="Ser-Thr/Tyr_kinase_cat_dom"/>
</dbReference>
<name>A0ABQ5IVZ6_9ASTR</name>
<dbReference type="Pfam" id="PF01453">
    <property type="entry name" value="B_lectin"/>
    <property type="match status" value="1"/>
</dbReference>
<dbReference type="Proteomes" id="UP001151760">
    <property type="component" value="Unassembled WGS sequence"/>
</dbReference>
<evidence type="ECO:0000259" key="12">
    <source>
        <dbReference type="PROSITE" id="PS50011"/>
    </source>
</evidence>
<dbReference type="InterPro" id="IPR008271">
    <property type="entry name" value="Ser/Thr_kinase_AS"/>
</dbReference>
<keyword evidence="3" id="KW-0723">Serine/threonine-protein kinase</keyword>
<dbReference type="InterPro" id="IPR011009">
    <property type="entry name" value="Kinase-like_dom_sf"/>
</dbReference>
<dbReference type="PROSITE" id="PS50011">
    <property type="entry name" value="PROTEIN_KINASE_DOM"/>
    <property type="match status" value="1"/>
</dbReference>
<evidence type="ECO:0000256" key="11">
    <source>
        <dbReference type="SAM" id="MobiDB-lite"/>
    </source>
</evidence>
<evidence type="ECO:0000256" key="5">
    <source>
        <dbReference type="ARBA" id="ARBA00022729"/>
    </source>
</evidence>
<evidence type="ECO:0000256" key="8">
    <source>
        <dbReference type="ARBA" id="ARBA00022840"/>
    </source>
</evidence>
<evidence type="ECO:0000256" key="3">
    <source>
        <dbReference type="ARBA" id="ARBA00022527"/>
    </source>
</evidence>
<dbReference type="Pfam" id="PF08276">
    <property type="entry name" value="PAN_2"/>
    <property type="match status" value="1"/>
</dbReference>
<keyword evidence="10" id="KW-0325">Glycoprotein</keyword>
<keyword evidence="5" id="KW-0732">Signal</keyword>
<keyword evidence="2" id="KW-1003">Cell membrane</keyword>
<dbReference type="SMART" id="SM00220">
    <property type="entry name" value="S_TKc"/>
    <property type="match status" value="1"/>
</dbReference>
<dbReference type="SUPFAM" id="SSF56112">
    <property type="entry name" value="Protein kinase-like (PK-like)"/>
    <property type="match status" value="1"/>
</dbReference>
<dbReference type="Pfam" id="PF00954">
    <property type="entry name" value="S_locus_glycop"/>
    <property type="match status" value="1"/>
</dbReference>
<evidence type="ECO:0000256" key="9">
    <source>
        <dbReference type="ARBA" id="ARBA00023157"/>
    </source>
</evidence>
<keyword evidence="9" id="KW-1015">Disulfide bond</keyword>
<evidence type="ECO:0000256" key="2">
    <source>
        <dbReference type="ARBA" id="ARBA00022475"/>
    </source>
</evidence>
<keyword evidence="2" id="KW-0472">Membrane</keyword>
<dbReference type="Pfam" id="PF07714">
    <property type="entry name" value="PK_Tyr_Ser-Thr"/>
    <property type="match status" value="2"/>
</dbReference>
<keyword evidence="7" id="KW-0418">Kinase</keyword>
<dbReference type="SUPFAM" id="SSF51110">
    <property type="entry name" value="alpha-D-mannose-specific plant lectins"/>
    <property type="match status" value="1"/>
</dbReference>
<protein>
    <submittedName>
        <fullName evidence="14">G-type lectin S-receptor-like serine/threonine-protein kinase</fullName>
    </submittedName>
</protein>
<accession>A0ABQ5IVZ6</accession>
<dbReference type="PANTHER" id="PTHR27002">
    <property type="entry name" value="RECEPTOR-LIKE SERINE/THREONINE-PROTEIN KINASE SD1-8"/>
    <property type="match status" value="1"/>
</dbReference>
<sequence>MVFSGGGPDTMLKLLDSGNAVLQDTSSEDIKWQSFLNPTDTFLPGMIMDSGLKLTSWKSVNDPSPGSFVFQKLESGQYHILNTENSATHWKSGFGSLKDFEPNQVYIDVLLIDYAGSVKYFSWAQNQNPDWEEPENECSIYGVCGKFAMCYVSNQTTCKCLDRFQRVDPAEASSDCKPTSDICRPDDVFINVYMIKVENPSQPFLELEKRADCENKCLKNCKCKAYSYSPANIELSKSGRPDQGNRCWMWDTELINLQTNGTHNISVRVSAAEESSHVLQTGNSERWAMELLDIGQSRDNDTESIGIPFYQFEAIQLATDNFSDANKLGQGGFGPVYKGVLPGGLEVAVKRLCSLSGQGLEEFRNEVMLIAKLQHRNLVRLLGYCMKGNEKILVYEYMRNKSLDAFIFDQSPSITLDWEKRYEIIIGIARGLLYLHQDSRLRIIHRDLKTSNILLDEELNPKISDFGLAKIVQGRDMEASTNRVIGTYTSHAPMLQILKKNSENVETVIVIVFRKNYAVAKNFCGYMAPEYALDGFFSIKSDVFSFGVVVLEIISGKKNTGSPQFHQSLLGYTWNLWKQDTPFELMDQRLLESSNSSEVLKCIIVGLLCVQEDPGERPTMTNVLLMLAGDIASLTTPKQPAFVTRKTMSSSSSSSYKPDQSQTNNTLSFTLQEGR</sequence>
<keyword evidence="6" id="KW-0547">Nucleotide-binding</keyword>
<feature type="domain" description="Apple" evidence="13">
    <location>
        <begin position="183"/>
        <end position="270"/>
    </location>
</feature>
<evidence type="ECO:0000259" key="13">
    <source>
        <dbReference type="PROSITE" id="PS50948"/>
    </source>
</evidence>
<evidence type="ECO:0000256" key="10">
    <source>
        <dbReference type="ARBA" id="ARBA00023180"/>
    </source>
</evidence>
<evidence type="ECO:0000256" key="7">
    <source>
        <dbReference type="ARBA" id="ARBA00022777"/>
    </source>
</evidence>
<proteinExistence type="predicted"/>
<feature type="region of interest" description="Disordered" evidence="11">
    <location>
        <begin position="642"/>
        <end position="675"/>
    </location>
</feature>
<comment type="subcellular location">
    <subcellularLocation>
        <location evidence="1">Cell membrane</location>
        <topology evidence="1">Single-pass type I membrane protein</topology>
    </subcellularLocation>
</comment>
<dbReference type="InterPro" id="IPR003609">
    <property type="entry name" value="Pan_app"/>
</dbReference>
<organism evidence="14 15">
    <name type="scientific">Tanacetum coccineum</name>
    <dbReference type="NCBI Taxonomy" id="301880"/>
    <lineage>
        <taxon>Eukaryota</taxon>
        <taxon>Viridiplantae</taxon>
        <taxon>Streptophyta</taxon>
        <taxon>Embryophyta</taxon>
        <taxon>Tracheophyta</taxon>
        <taxon>Spermatophyta</taxon>
        <taxon>Magnoliopsida</taxon>
        <taxon>eudicotyledons</taxon>
        <taxon>Gunneridae</taxon>
        <taxon>Pentapetalae</taxon>
        <taxon>asterids</taxon>
        <taxon>campanulids</taxon>
        <taxon>Asterales</taxon>
        <taxon>Asteraceae</taxon>
        <taxon>Asteroideae</taxon>
        <taxon>Anthemideae</taxon>
        <taxon>Anthemidinae</taxon>
        <taxon>Tanacetum</taxon>
    </lineage>
</organism>
<keyword evidence="15" id="KW-1185">Reference proteome</keyword>
<evidence type="ECO:0000313" key="15">
    <source>
        <dbReference type="Proteomes" id="UP001151760"/>
    </source>
</evidence>
<dbReference type="PROSITE" id="PS00108">
    <property type="entry name" value="PROTEIN_KINASE_ST"/>
    <property type="match status" value="1"/>
</dbReference>
<dbReference type="Gene3D" id="3.30.200.20">
    <property type="entry name" value="Phosphorylase Kinase, domain 1"/>
    <property type="match status" value="1"/>
</dbReference>
<feature type="compositionally biased region" description="Polar residues" evidence="11">
    <location>
        <begin position="656"/>
        <end position="675"/>
    </location>
</feature>
<evidence type="ECO:0000256" key="4">
    <source>
        <dbReference type="ARBA" id="ARBA00022679"/>
    </source>
</evidence>
<dbReference type="Gene3D" id="1.10.510.10">
    <property type="entry name" value="Transferase(Phosphotransferase) domain 1"/>
    <property type="match status" value="1"/>
</dbReference>
<dbReference type="CDD" id="cd14066">
    <property type="entry name" value="STKc_IRAK"/>
    <property type="match status" value="1"/>
</dbReference>
<dbReference type="PANTHER" id="PTHR27002:SF1111">
    <property type="entry name" value="NON-SPECIFIC SERINE_THREONINE PROTEIN KINASE"/>
    <property type="match status" value="1"/>
</dbReference>
<keyword evidence="8" id="KW-0067">ATP-binding</keyword>
<evidence type="ECO:0000256" key="1">
    <source>
        <dbReference type="ARBA" id="ARBA00004251"/>
    </source>
</evidence>
<dbReference type="CDD" id="cd01098">
    <property type="entry name" value="PAN_AP_plant"/>
    <property type="match status" value="1"/>
</dbReference>
<dbReference type="InterPro" id="IPR001480">
    <property type="entry name" value="Bulb-type_lectin_dom"/>
</dbReference>
<reference evidence="14" key="1">
    <citation type="journal article" date="2022" name="Int. J. Mol. Sci.">
        <title>Draft Genome of Tanacetum Coccineum: Genomic Comparison of Closely Related Tanacetum-Family Plants.</title>
        <authorList>
            <person name="Yamashiro T."/>
            <person name="Shiraishi A."/>
            <person name="Nakayama K."/>
            <person name="Satake H."/>
        </authorList>
    </citation>
    <scope>NUCLEOTIDE SEQUENCE</scope>
</reference>
<evidence type="ECO:0000313" key="14">
    <source>
        <dbReference type="EMBL" id="GJU04406.1"/>
    </source>
</evidence>
<dbReference type="InterPro" id="IPR000858">
    <property type="entry name" value="S_locus_glycoprot_dom"/>
</dbReference>
<dbReference type="PROSITE" id="PS50948">
    <property type="entry name" value="PAN"/>
    <property type="match status" value="1"/>
</dbReference>
<reference evidence="14" key="2">
    <citation type="submission" date="2022-01" db="EMBL/GenBank/DDBJ databases">
        <authorList>
            <person name="Yamashiro T."/>
            <person name="Shiraishi A."/>
            <person name="Satake H."/>
            <person name="Nakayama K."/>
        </authorList>
    </citation>
    <scope>NUCLEOTIDE SEQUENCE</scope>
</reference>
<dbReference type="InterPro" id="IPR000719">
    <property type="entry name" value="Prot_kinase_dom"/>
</dbReference>
<feature type="domain" description="Protein kinase" evidence="12">
    <location>
        <begin position="322"/>
        <end position="642"/>
    </location>
</feature>
<evidence type="ECO:0000256" key="6">
    <source>
        <dbReference type="ARBA" id="ARBA00022741"/>
    </source>
</evidence>
<comment type="caution">
    <text evidence="14">The sequence shown here is derived from an EMBL/GenBank/DDBJ whole genome shotgun (WGS) entry which is preliminary data.</text>
</comment>
<dbReference type="EMBL" id="BQNB010021246">
    <property type="protein sequence ID" value="GJU04406.1"/>
    <property type="molecule type" value="Genomic_DNA"/>
</dbReference>
<keyword evidence="4" id="KW-0808">Transferase</keyword>
<gene>
    <name evidence="14" type="ORF">Tco_1120836</name>
</gene>
<dbReference type="InterPro" id="IPR036426">
    <property type="entry name" value="Bulb-type_lectin_dom_sf"/>
</dbReference>